<evidence type="ECO:0000313" key="3">
    <source>
        <dbReference type="EMBL" id="PGH35725.1"/>
    </source>
</evidence>
<sequence>MRPAKEKQIQKWIDEVNNALFELEESFTVTASKTVDLRLKTRSAERNTYSLSKQQHLLRKQKNNQQSGAFPAPHPYPKPKICRELINLEPTCIRETRLRKRPLPKPAGISFSAQQVQAREQEARRGGRQTSPRETRRAAALSLASRKRKATSSASGNYDSVADHDTHQERYRLKSSTPSTFTSRRQLQRLEHAKPRVKFVVFAMHNKADFVAEVRRQWAEAQNQPISKQLRASIHEKYPLEFTFTKKAESPAAPEDSDEESRFFATVTAAYDMAAEAYTRHEDEEEWKNVAQTILYSLIPRGATEMMKVIPMRSLDIASSHLIPQVDHSASSKKLDFGIFFNPTHPNVSKLVNPILDKMPSLKFSPAEDKADSPQLVSIEVKSPDGSEYTSSLQLITWLAAGLQQLRELREQALLASGKGESEKGKRIENHETHPLHSFGISIVGHRWLIFAAVKNDDDDGDVNVYGPANMGDTLSCEGILRILRMLQWLKKWGETQYWSWLVKSVFEPLLAQSEVLSGNVKEEEE</sequence>
<protein>
    <recommendedName>
        <fullName evidence="2">PD-(D/E)XK nuclease-like domain-containing protein</fullName>
    </recommendedName>
</protein>
<proteinExistence type="predicted"/>
<dbReference type="Proteomes" id="UP000226031">
    <property type="component" value="Unassembled WGS sequence"/>
</dbReference>
<dbReference type="AlphaFoldDB" id="A0A2B7ZPZ1"/>
<dbReference type="STRING" id="73230.A0A2B7ZPZ1"/>
<feature type="compositionally biased region" description="Basic and acidic residues" evidence="1">
    <location>
        <begin position="161"/>
        <end position="172"/>
    </location>
</feature>
<feature type="region of interest" description="Disordered" evidence="1">
    <location>
        <begin position="99"/>
        <end position="187"/>
    </location>
</feature>
<gene>
    <name evidence="3" type="ORF">GX50_01438</name>
</gene>
<dbReference type="VEuPathDB" id="FungiDB:EMCG_07927"/>
<reference evidence="3 4" key="1">
    <citation type="submission" date="2017-10" db="EMBL/GenBank/DDBJ databases">
        <title>Comparative genomics in systemic dimorphic fungi from Ajellomycetaceae.</title>
        <authorList>
            <person name="Munoz J.F."/>
            <person name="Mcewen J.G."/>
            <person name="Clay O.K."/>
            <person name="Cuomo C.A."/>
        </authorList>
    </citation>
    <scope>NUCLEOTIDE SEQUENCE [LARGE SCALE GENOMIC DNA]</scope>
    <source>
        <strain evidence="3 4">UAMH4076</strain>
    </source>
</reference>
<comment type="caution">
    <text evidence="3">The sequence shown here is derived from an EMBL/GenBank/DDBJ whole genome shotgun (WGS) entry which is preliminary data.</text>
</comment>
<feature type="compositionally biased region" description="Basic and acidic residues" evidence="1">
    <location>
        <begin position="119"/>
        <end position="137"/>
    </location>
</feature>
<feature type="compositionally biased region" description="Polar residues" evidence="1">
    <location>
        <begin position="174"/>
        <end position="185"/>
    </location>
</feature>
<feature type="domain" description="PD-(D/E)XK nuclease-like" evidence="2">
    <location>
        <begin position="245"/>
        <end position="499"/>
    </location>
</feature>
<evidence type="ECO:0000313" key="4">
    <source>
        <dbReference type="Proteomes" id="UP000226031"/>
    </source>
</evidence>
<dbReference type="EMBL" id="PDND01000017">
    <property type="protein sequence ID" value="PGH35725.1"/>
    <property type="molecule type" value="Genomic_DNA"/>
</dbReference>
<evidence type="ECO:0000259" key="2">
    <source>
        <dbReference type="Pfam" id="PF20516"/>
    </source>
</evidence>
<name>A0A2B7ZPZ1_9EURO</name>
<accession>A0A2B7ZPZ1</accession>
<dbReference type="InterPro" id="IPR046797">
    <property type="entry name" value="PDDEXK_12"/>
</dbReference>
<dbReference type="VEuPathDB" id="FungiDB:EMCG_07926"/>
<dbReference type="Pfam" id="PF20516">
    <property type="entry name" value="PDDEXK_12"/>
    <property type="match status" value="1"/>
</dbReference>
<evidence type="ECO:0000256" key="1">
    <source>
        <dbReference type="SAM" id="MobiDB-lite"/>
    </source>
</evidence>
<keyword evidence="4" id="KW-1185">Reference proteome</keyword>
<organism evidence="3 4">
    <name type="scientific">[Emmonsia] crescens</name>
    <dbReference type="NCBI Taxonomy" id="73230"/>
    <lineage>
        <taxon>Eukaryota</taxon>
        <taxon>Fungi</taxon>
        <taxon>Dikarya</taxon>
        <taxon>Ascomycota</taxon>
        <taxon>Pezizomycotina</taxon>
        <taxon>Eurotiomycetes</taxon>
        <taxon>Eurotiomycetidae</taxon>
        <taxon>Onygenales</taxon>
        <taxon>Ajellomycetaceae</taxon>
        <taxon>Emergomyces</taxon>
    </lineage>
</organism>